<dbReference type="InterPro" id="IPR018306">
    <property type="entry name" value="Phage_T5_Orf172_DNA-bd"/>
</dbReference>
<evidence type="ECO:0000259" key="2">
    <source>
        <dbReference type="Pfam" id="PF10544"/>
    </source>
</evidence>
<reference evidence="3 4" key="1">
    <citation type="submission" date="2017-04" db="EMBL/GenBank/DDBJ databases">
        <title>Draft genome of the yeast Clavispora lusitaniae type strain CBS 6936.</title>
        <authorList>
            <person name="Durrens P."/>
            <person name="Klopp C."/>
            <person name="Biteau N."/>
            <person name="Fitton-Ouhabi V."/>
            <person name="Dementhon K."/>
            <person name="Accoceberry I."/>
            <person name="Sherman D.J."/>
            <person name="Noel T."/>
        </authorList>
    </citation>
    <scope>NUCLEOTIDE SEQUENCE [LARGE SCALE GENOMIC DNA]</scope>
    <source>
        <strain evidence="3 4">CBS 6936</strain>
    </source>
</reference>
<accession>A0AA91T1R3</accession>
<protein>
    <recommendedName>
        <fullName evidence="2">Bacteriophage T5 Orf172 DNA-binding domain-containing protein</fullName>
    </recommendedName>
</protein>
<dbReference type="AlphaFoldDB" id="A0AA91T1R3"/>
<evidence type="ECO:0000256" key="1">
    <source>
        <dbReference type="SAM" id="MobiDB-lite"/>
    </source>
</evidence>
<proteinExistence type="predicted"/>
<gene>
    <name evidence="3" type="ORF">A9F13_08g00803</name>
</gene>
<dbReference type="Proteomes" id="UP000195602">
    <property type="component" value="Unassembled WGS sequence"/>
</dbReference>
<evidence type="ECO:0000313" key="4">
    <source>
        <dbReference type="Proteomes" id="UP000195602"/>
    </source>
</evidence>
<name>A0AA91T1R3_CLALS</name>
<sequence length="291" mass="33290">MCLKQCTGVTKKGTRCLKKVSNGEFCHYHIGQKGATSPSRGPPSPSKYSVSNSPQRRNVSTSPQKYNISSPLRFPKVEPSLKPGYIYVYTLAALLSKTQGGGFLKTRNLSTNAKHKDKWVDFNAKRSDVMLVKVGMTTQTVSKRISQWESKCNHKIECLYPNSHKFQSSSFLQRFERLSLNGRHKAPEFATFQDDAKGFFVPRDVMRAETEIHHLLKLKFGRGDVYCTGCVAKLQEETKAKEKPFSLRTLFNKKEFIESDYNVHVEWFPIPKKQMMEVYRIIDSVCLKYAP</sequence>
<dbReference type="EMBL" id="LYUB02000008">
    <property type="protein sequence ID" value="OVF08386.1"/>
    <property type="molecule type" value="Genomic_DNA"/>
</dbReference>
<dbReference type="PANTHER" id="PTHR28094:SF1">
    <property type="entry name" value="MEIOTICALLY UP-REGULATED GENE 113 PROTEIN"/>
    <property type="match status" value="1"/>
</dbReference>
<dbReference type="Pfam" id="PF10544">
    <property type="entry name" value="T5orf172"/>
    <property type="match status" value="1"/>
</dbReference>
<comment type="caution">
    <text evidence="3">The sequence shown here is derived from an EMBL/GenBank/DDBJ whole genome shotgun (WGS) entry which is preliminary data.</text>
</comment>
<feature type="region of interest" description="Disordered" evidence="1">
    <location>
        <begin position="31"/>
        <end position="66"/>
    </location>
</feature>
<feature type="domain" description="Bacteriophage T5 Orf172 DNA-binding" evidence="2">
    <location>
        <begin position="127"/>
        <end position="280"/>
    </location>
</feature>
<feature type="compositionally biased region" description="Polar residues" evidence="1">
    <location>
        <begin position="46"/>
        <end position="66"/>
    </location>
</feature>
<dbReference type="KEGG" id="clus:A9F13_08g00803"/>
<dbReference type="InterPro" id="IPR053006">
    <property type="entry name" value="Meiosis_regulatory"/>
</dbReference>
<organism evidence="3 4">
    <name type="scientific">Clavispora lusitaniae</name>
    <name type="common">Candida lusitaniae</name>
    <dbReference type="NCBI Taxonomy" id="36911"/>
    <lineage>
        <taxon>Eukaryota</taxon>
        <taxon>Fungi</taxon>
        <taxon>Dikarya</taxon>
        <taxon>Ascomycota</taxon>
        <taxon>Saccharomycotina</taxon>
        <taxon>Pichiomycetes</taxon>
        <taxon>Metschnikowiaceae</taxon>
        <taxon>Clavispora</taxon>
    </lineage>
</organism>
<dbReference type="PANTHER" id="PTHR28094">
    <property type="entry name" value="MEIOTICALLY UP-REGULATED GENE 113 PROTEIN"/>
    <property type="match status" value="1"/>
</dbReference>
<evidence type="ECO:0000313" key="3">
    <source>
        <dbReference type="EMBL" id="OVF08386.1"/>
    </source>
</evidence>